<sequence>MDSSWFSSSLPSASRLRDSFTSKMPASLIPPPITQSVYLPTNRRPTSSSSSKATFESQRPWYYRKQRNLEAELQFLLDAQAEALASGLSPPDYSSTSVNDSPSSTSSTPSLHSTQNIKRQGKIPLRDARKGLYMTMRRLALLKMEETKEADVCAETATASYEQVQLWTDRRAKLLARTQDIQSGSDAKAATELRDQAGALQPEIDDLEQKLLTLRNEQRKLRREAEDVENRVQAKMSSYTRNLEALDRDVQEFLRSMQPVDTTSTLFSNDVEEEEPFWYLPAKRRTLEMAREVLEKEKKAAETKQELVETEREALEEGAIVWRDAIRDVEGFERALRVEMRGLSPSRGQHPSRSENPEQRLQDLFTNMGEVAVQLESKLKLAETRGWKLLIAAVGAELDAFQKGRAVLEETLLASRSGRESPASGGEDEEGGVNSVIHSPPPAARVTSDSDRGHKIRELDRAFEARHALEANGLEDPEEDDGPDPELLISHHDTDTE</sequence>
<feature type="region of interest" description="Disordered" evidence="2">
    <location>
        <begin position="415"/>
        <end position="497"/>
    </location>
</feature>
<dbReference type="AlphaFoldDB" id="A0A9P4IYH9"/>
<accession>A0A9P4IYH9</accession>
<reference evidence="3" key="1">
    <citation type="journal article" date="2020" name="Stud. Mycol.">
        <title>101 Dothideomycetes genomes: a test case for predicting lifestyles and emergence of pathogens.</title>
        <authorList>
            <person name="Haridas S."/>
            <person name="Albert R."/>
            <person name="Binder M."/>
            <person name="Bloem J."/>
            <person name="Labutti K."/>
            <person name="Salamov A."/>
            <person name="Andreopoulos B."/>
            <person name="Baker S."/>
            <person name="Barry K."/>
            <person name="Bills G."/>
            <person name="Bluhm B."/>
            <person name="Cannon C."/>
            <person name="Castanera R."/>
            <person name="Culley D."/>
            <person name="Daum C."/>
            <person name="Ezra D."/>
            <person name="Gonzalez J."/>
            <person name="Henrissat B."/>
            <person name="Kuo A."/>
            <person name="Liang C."/>
            <person name="Lipzen A."/>
            <person name="Lutzoni F."/>
            <person name="Magnuson J."/>
            <person name="Mondo S."/>
            <person name="Nolan M."/>
            <person name="Ohm R."/>
            <person name="Pangilinan J."/>
            <person name="Park H.-J."/>
            <person name="Ramirez L."/>
            <person name="Alfaro M."/>
            <person name="Sun H."/>
            <person name="Tritt A."/>
            <person name="Yoshinaga Y."/>
            <person name="Zwiers L.-H."/>
            <person name="Turgeon B."/>
            <person name="Goodwin S."/>
            <person name="Spatafora J."/>
            <person name="Crous P."/>
            <person name="Grigoriev I."/>
        </authorList>
    </citation>
    <scope>NUCLEOTIDE SEQUENCE</scope>
    <source>
        <strain evidence="3">CBS 260.36</strain>
    </source>
</reference>
<keyword evidence="1" id="KW-0175">Coiled coil</keyword>
<organism evidence="3 4">
    <name type="scientific">Myriangium duriaei CBS 260.36</name>
    <dbReference type="NCBI Taxonomy" id="1168546"/>
    <lineage>
        <taxon>Eukaryota</taxon>
        <taxon>Fungi</taxon>
        <taxon>Dikarya</taxon>
        <taxon>Ascomycota</taxon>
        <taxon>Pezizomycotina</taxon>
        <taxon>Dothideomycetes</taxon>
        <taxon>Dothideomycetidae</taxon>
        <taxon>Myriangiales</taxon>
        <taxon>Myriangiaceae</taxon>
        <taxon>Myriangium</taxon>
    </lineage>
</organism>
<gene>
    <name evidence="3" type="ORF">K461DRAFT_269027</name>
</gene>
<comment type="caution">
    <text evidence="3">The sequence shown here is derived from an EMBL/GenBank/DDBJ whole genome shotgun (WGS) entry which is preliminary data.</text>
</comment>
<dbReference type="OrthoDB" id="5342758at2759"/>
<feature type="region of interest" description="Disordered" evidence="2">
    <location>
        <begin position="88"/>
        <end position="125"/>
    </location>
</feature>
<evidence type="ECO:0000313" key="4">
    <source>
        <dbReference type="Proteomes" id="UP000799439"/>
    </source>
</evidence>
<keyword evidence="4" id="KW-1185">Reference proteome</keyword>
<feature type="compositionally biased region" description="Low complexity" evidence="2">
    <location>
        <begin position="94"/>
        <end position="114"/>
    </location>
</feature>
<feature type="coiled-coil region" evidence="1">
    <location>
        <begin position="284"/>
        <end position="318"/>
    </location>
</feature>
<proteinExistence type="predicted"/>
<feature type="compositionally biased region" description="Polar residues" evidence="2">
    <location>
        <begin position="34"/>
        <end position="55"/>
    </location>
</feature>
<evidence type="ECO:0000256" key="1">
    <source>
        <dbReference type="SAM" id="Coils"/>
    </source>
</evidence>
<name>A0A9P4IYH9_9PEZI</name>
<evidence type="ECO:0000256" key="2">
    <source>
        <dbReference type="SAM" id="MobiDB-lite"/>
    </source>
</evidence>
<dbReference type="EMBL" id="ML996087">
    <property type="protein sequence ID" value="KAF2151936.1"/>
    <property type="molecule type" value="Genomic_DNA"/>
</dbReference>
<dbReference type="Proteomes" id="UP000799439">
    <property type="component" value="Unassembled WGS sequence"/>
</dbReference>
<feature type="compositionally biased region" description="Basic and acidic residues" evidence="2">
    <location>
        <begin position="448"/>
        <end position="469"/>
    </location>
</feature>
<feature type="compositionally biased region" description="Acidic residues" evidence="2">
    <location>
        <begin position="473"/>
        <end position="484"/>
    </location>
</feature>
<feature type="region of interest" description="Disordered" evidence="2">
    <location>
        <begin position="22"/>
        <end position="55"/>
    </location>
</feature>
<protein>
    <recommendedName>
        <fullName evidence="5">Autophagy-related protein 28</fullName>
    </recommendedName>
</protein>
<evidence type="ECO:0008006" key="5">
    <source>
        <dbReference type="Google" id="ProtNLM"/>
    </source>
</evidence>
<evidence type="ECO:0000313" key="3">
    <source>
        <dbReference type="EMBL" id="KAF2151936.1"/>
    </source>
</evidence>
<feature type="coiled-coil region" evidence="1">
    <location>
        <begin position="204"/>
        <end position="249"/>
    </location>
</feature>